<evidence type="ECO:0000313" key="3">
    <source>
        <dbReference type="EMBL" id="VDN55086.1"/>
    </source>
</evidence>
<dbReference type="Proteomes" id="UP000038040">
    <property type="component" value="Unplaced"/>
</dbReference>
<dbReference type="WBParaSite" id="DME_0000069901-mRNA-1">
    <property type="protein sequence ID" value="DME_0000069901-mRNA-1"/>
    <property type="gene ID" value="DME_0000069901"/>
</dbReference>
<dbReference type="AlphaFoldDB" id="A0A0N4U225"/>
<evidence type="ECO:0000256" key="1">
    <source>
        <dbReference type="SAM" id="MobiDB-lite"/>
    </source>
</evidence>
<evidence type="ECO:0000313" key="4">
    <source>
        <dbReference type="Proteomes" id="UP000038040"/>
    </source>
</evidence>
<dbReference type="Proteomes" id="UP000274756">
    <property type="component" value="Unassembled WGS sequence"/>
</dbReference>
<evidence type="ECO:0000313" key="6">
    <source>
        <dbReference type="WBParaSite" id="DME_0000069901-mRNA-1"/>
    </source>
</evidence>
<feature type="region of interest" description="Disordered" evidence="1">
    <location>
        <begin position="100"/>
        <end position="119"/>
    </location>
</feature>
<protein>
    <submittedName>
        <fullName evidence="3 6">Uncharacterized protein</fullName>
    </submittedName>
</protein>
<feature type="chain" id="PRO_5033229734" evidence="2">
    <location>
        <begin position="23"/>
        <end position="391"/>
    </location>
</feature>
<keyword evidence="5" id="KW-1185">Reference proteome</keyword>
<keyword evidence="2" id="KW-0732">Signal</keyword>
<reference evidence="6" key="1">
    <citation type="submission" date="2016-04" db="UniProtKB">
        <authorList>
            <consortium name="WormBaseParasite"/>
        </authorList>
    </citation>
    <scope>IDENTIFICATION</scope>
</reference>
<gene>
    <name evidence="3" type="ORF">DME_LOCUS5059</name>
</gene>
<reference evidence="3 5" key="2">
    <citation type="submission" date="2018-11" db="EMBL/GenBank/DDBJ databases">
        <authorList>
            <consortium name="Pathogen Informatics"/>
        </authorList>
    </citation>
    <scope>NUCLEOTIDE SEQUENCE [LARGE SCALE GENOMIC DNA]</scope>
</reference>
<evidence type="ECO:0000313" key="5">
    <source>
        <dbReference type="Proteomes" id="UP000274756"/>
    </source>
</evidence>
<evidence type="ECO:0000256" key="2">
    <source>
        <dbReference type="SAM" id="SignalP"/>
    </source>
</evidence>
<accession>A0A0N4U225</accession>
<dbReference type="EMBL" id="UYYG01001151">
    <property type="protein sequence ID" value="VDN55086.1"/>
    <property type="molecule type" value="Genomic_DNA"/>
</dbReference>
<organism evidence="4 6">
    <name type="scientific">Dracunculus medinensis</name>
    <name type="common">Guinea worm</name>
    <dbReference type="NCBI Taxonomy" id="318479"/>
    <lineage>
        <taxon>Eukaryota</taxon>
        <taxon>Metazoa</taxon>
        <taxon>Ecdysozoa</taxon>
        <taxon>Nematoda</taxon>
        <taxon>Chromadorea</taxon>
        <taxon>Rhabditida</taxon>
        <taxon>Spirurina</taxon>
        <taxon>Dracunculoidea</taxon>
        <taxon>Dracunculidae</taxon>
        <taxon>Dracunculus</taxon>
    </lineage>
</organism>
<proteinExistence type="predicted"/>
<name>A0A0N4U225_DRAME</name>
<sequence>MLSEIPFFPILLIVSFVQYSNGELNLPKVIWLGGIVPYRIDKDFESIITHYYKISSELNPFHSNVKSDSARKYDQILEKLKGSLQRLEKSDDDGQRFVLTNSRDKLSKSPGSSSNKQLFSPHNLYSELQTTSHLPKDIILYPSLAITMPSVATEFSEQTNKNDKTLTEQPTLQSAFGTSLIDNFAHKESLLRDDPGTEQNNLRISPVVIDKFSESGQQFDPSLITTRLSRTIDEISEITDPFASTDNHVSLPTDSTTILSPNRVPLGAQPTDVPLAKMQSDISHEGVVNPKCSQLQTLLKPTKGSQSPFEQALKNSSKTWSQGQKIGLGKLLRRVRIVIGLYRNNPPRQFEIVKNIIKLYIEREPDNYKESVLDLAIDDWGSLREFILCSL</sequence>
<feature type="signal peptide" evidence="2">
    <location>
        <begin position="1"/>
        <end position="22"/>
    </location>
</feature>
<feature type="compositionally biased region" description="Polar residues" evidence="1">
    <location>
        <begin position="109"/>
        <end position="119"/>
    </location>
</feature>